<proteinExistence type="inferred from homology"/>
<feature type="binding site" evidence="2">
    <location>
        <position position="120"/>
    </location>
    <ligand>
        <name>Fe cation</name>
        <dbReference type="ChEBI" id="CHEBI:24875"/>
    </ligand>
</feature>
<feature type="binding site" evidence="2">
    <location>
        <position position="118"/>
    </location>
    <ligand>
        <name>Fe cation</name>
        <dbReference type="ChEBI" id="CHEBI:24875"/>
    </ligand>
</feature>
<dbReference type="PANTHER" id="PTHR13903">
    <property type="entry name" value="PIRIN-RELATED"/>
    <property type="match status" value="1"/>
</dbReference>
<comment type="caution">
    <text evidence="6">The sequence shown here is derived from an EMBL/GenBank/DDBJ whole genome shotgun (WGS) entry which is preliminary data.</text>
</comment>
<evidence type="ECO:0000313" key="7">
    <source>
        <dbReference type="Proteomes" id="UP000037530"/>
    </source>
</evidence>
<dbReference type="OrthoDB" id="9780903at2"/>
<dbReference type="EMBL" id="LHPI01000019">
    <property type="protein sequence ID" value="KOO06334.1"/>
    <property type="molecule type" value="Genomic_DNA"/>
</dbReference>
<feature type="domain" description="Pirin C-terminal" evidence="5">
    <location>
        <begin position="193"/>
        <end position="289"/>
    </location>
</feature>
<dbReference type="AlphaFoldDB" id="A0A0M0HW88"/>
<evidence type="ECO:0000259" key="5">
    <source>
        <dbReference type="Pfam" id="PF05726"/>
    </source>
</evidence>
<organism evidence="6 7">
    <name type="scientific">Vibrio hepatarius</name>
    <dbReference type="NCBI Taxonomy" id="171383"/>
    <lineage>
        <taxon>Bacteria</taxon>
        <taxon>Pseudomonadati</taxon>
        <taxon>Pseudomonadota</taxon>
        <taxon>Gammaproteobacteria</taxon>
        <taxon>Vibrionales</taxon>
        <taxon>Vibrionaceae</taxon>
        <taxon>Vibrio</taxon>
        <taxon>Vibrio oreintalis group</taxon>
    </lineage>
</organism>
<dbReference type="RefSeq" id="WP_053410408.1">
    <property type="nucleotide sequence ID" value="NZ_LHPI01000019.1"/>
</dbReference>
<dbReference type="InterPro" id="IPR008778">
    <property type="entry name" value="Pirin_C_dom"/>
</dbReference>
<dbReference type="GO" id="GO:0046872">
    <property type="term" value="F:metal ion binding"/>
    <property type="evidence" value="ECO:0007669"/>
    <property type="project" value="UniProtKB-KW"/>
</dbReference>
<dbReference type="PATRIC" id="fig|171383.3.peg.3617"/>
<dbReference type="PANTHER" id="PTHR13903:SF8">
    <property type="entry name" value="PIRIN"/>
    <property type="match status" value="1"/>
</dbReference>
<evidence type="ECO:0000259" key="4">
    <source>
        <dbReference type="Pfam" id="PF02678"/>
    </source>
</evidence>
<sequence length="303" mass="33543">MSNINKDVMGDCELGERCGSVRMVLQPRDKDLGGFSVRRSLPTRQLKTIGPWIFFDHMGPATFPAGEGINVRPHPHIGIATVTYLFDGEILHRDSLGNVQPITPGDINLMVAGSGIVHSERERPEVTQTDHSVNALQLWLALPSDHEEDEPAFHHYPSSSVPAVRVDDVPIRVMMGSAYGVISPVKAFSKTLYLEAELKRGQSLLLPTSEEMGVYVVHGHLRAKDTDMPQHSMVVLDNPQGVVIEATQDSRIAVIGGDSLGKRFIDWNFVSSRKERIEQAKDDWTQGRFAKIPGDDKELIPLP</sequence>
<dbReference type="SUPFAM" id="SSF51182">
    <property type="entry name" value="RmlC-like cupins"/>
    <property type="match status" value="1"/>
</dbReference>
<dbReference type="CDD" id="cd02909">
    <property type="entry name" value="cupin_pirin_N"/>
    <property type="match status" value="1"/>
</dbReference>
<dbReference type="Pfam" id="PF02678">
    <property type="entry name" value="Pirin"/>
    <property type="match status" value="1"/>
</dbReference>
<dbReference type="PIRSF" id="PIRSF006232">
    <property type="entry name" value="Pirin"/>
    <property type="match status" value="1"/>
</dbReference>
<comment type="similarity">
    <text evidence="1 3">Belongs to the pirin family.</text>
</comment>
<dbReference type="Proteomes" id="UP000037530">
    <property type="component" value="Unassembled WGS sequence"/>
</dbReference>
<keyword evidence="2" id="KW-0479">Metal-binding</keyword>
<gene>
    <name evidence="6" type="ORF">AKJ31_17715</name>
</gene>
<evidence type="ECO:0000256" key="1">
    <source>
        <dbReference type="ARBA" id="ARBA00008416"/>
    </source>
</evidence>
<evidence type="ECO:0000313" key="6">
    <source>
        <dbReference type="EMBL" id="KOO06334.1"/>
    </source>
</evidence>
<keyword evidence="7" id="KW-1185">Reference proteome</keyword>
<feature type="domain" description="Pirin N-terminal" evidence="4">
    <location>
        <begin position="35"/>
        <end position="140"/>
    </location>
</feature>
<keyword evidence="2" id="KW-0408">Iron</keyword>
<dbReference type="STRING" id="171383.AKJ31_17715"/>
<feature type="binding site" evidence="2">
    <location>
        <position position="74"/>
    </location>
    <ligand>
        <name>Fe cation</name>
        <dbReference type="ChEBI" id="CHEBI:24875"/>
    </ligand>
</feature>
<feature type="binding site" evidence="2">
    <location>
        <position position="76"/>
    </location>
    <ligand>
        <name>Fe cation</name>
        <dbReference type="ChEBI" id="CHEBI:24875"/>
    </ligand>
</feature>
<dbReference type="Gene3D" id="2.60.120.10">
    <property type="entry name" value="Jelly Rolls"/>
    <property type="match status" value="2"/>
</dbReference>
<dbReference type="InterPro" id="IPR014710">
    <property type="entry name" value="RmlC-like_jellyroll"/>
</dbReference>
<evidence type="ECO:0000256" key="3">
    <source>
        <dbReference type="RuleBase" id="RU003457"/>
    </source>
</evidence>
<dbReference type="InterPro" id="IPR003829">
    <property type="entry name" value="Pirin_N_dom"/>
</dbReference>
<name>A0A0M0HW88_9VIBR</name>
<evidence type="ECO:0000256" key="2">
    <source>
        <dbReference type="PIRSR" id="PIRSR006232-1"/>
    </source>
</evidence>
<reference evidence="7" key="1">
    <citation type="submission" date="2015-08" db="EMBL/GenBank/DDBJ databases">
        <title>Vibrio galatheae sp. nov., a novel member of the Vibrionaceae family isolated from the Solomon Islands.</title>
        <authorList>
            <person name="Giubergia S."/>
            <person name="Machado H."/>
            <person name="Mateiu R.V."/>
            <person name="Gram L."/>
        </authorList>
    </citation>
    <scope>NUCLEOTIDE SEQUENCE [LARGE SCALE GENOMIC DNA]</scope>
    <source>
        <strain evidence="7">DSM 19134</strain>
    </source>
</reference>
<dbReference type="InterPro" id="IPR011051">
    <property type="entry name" value="RmlC_Cupin_sf"/>
</dbReference>
<protein>
    <submittedName>
        <fullName evidence="6">Pirin</fullName>
    </submittedName>
</protein>
<comment type="cofactor">
    <cofactor evidence="2">
        <name>Fe cation</name>
        <dbReference type="ChEBI" id="CHEBI:24875"/>
    </cofactor>
    <text evidence="2">Binds 1 Fe cation per subunit.</text>
</comment>
<dbReference type="Pfam" id="PF05726">
    <property type="entry name" value="Pirin_C"/>
    <property type="match status" value="1"/>
</dbReference>
<accession>A0A0M0HW88</accession>
<dbReference type="InterPro" id="IPR012093">
    <property type="entry name" value="Pirin"/>
</dbReference>